<dbReference type="Proteomes" id="UP001206925">
    <property type="component" value="Unassembled WGS sequence"/>
</dbReference>
<proteinExistence type="predicted"/>
<dbReference type="AlphaFoldDB" id="A0AAD5CLY4"/>
<gene>
    <name evidence="1" type="ORF">M8C21_009965</name>
</gene>
<protein>
    <submittedName>
        <fullName evidence="1">Uncharacterized protein</fullName>
    </submittedName>
</protein>
<sequence length="43" mass="5079">MQEPKISCVPKQRPLWIRYRGTGREKLNVPRQFKLKSAKAELP</sequence>
<evidence type="ECO:0000313" key="1">
    <source>
        <dbReference type="EMBL" id="KAI7744483.1"/>
    </source>
</evidence>
<accession>A0AAD5CLY4</accession>
<evidence type="ECO:0000313" key="2">
    <source>
        <dbReference type="Proteomes" id="UP001206925"/>
    </source>
</evidence>
<keyword evidence="2" id="KW-1185">Reference proteome</keyword>
<name>A0AAD5CLY4_AMBAR</name>
<comment type="caution">
    <text evidence="1">The sequence shown here is derived from an EMBL/GenBank/DDBJ whole genome shotgun (WGS) entry which is preliminary data.</text>
</comment>
<dbReference type="EMBL" id="JAMZMK010007526">
    <property type="protein sequence ID" value="KAI7744483.1"/>
    <property type="molecule type" value="Genomic_DNA"/>
</dbReference>
<reference evidence="1" key="1">
    <citation type="submission" date="2022-06" db="EMBL/GenBank/DDBJ databases">
        <title>Uncovering the hologenomic basis of an extraordinary plant invasion.</title>
        <authorList>
            <person name="Bieker V.C."/>
            <person name="Martin M.D."/>
            <person name="Gilbert T."/>
            <person name="Hodgins K."/>
            <person name="Battlay P."/>
            <person name="Petersen B."/>
            <person name="Wilson J."/>
        </authorList>
    </citation>
    <scope>NUCLEOTIDE SEQUENCE</scope>
    <source>
        <strain evidence="1">AA19_3_7</strain>
        <tissue evidence="1">Leaf</tissue>
    </source>
</reference>
<organism evidence="1 2">
    <name type="scientific">Ambrosia artemisiifolia</name>
    <name type="common">Common ragweed</name>
    <dbReference type="NCBI Taxonomy" id="4212"/>
    <lineage>
        <taxon>Eukaryota</taxon>
        <taxon>Viridiplantae</taxon>
        <taxon>Streptophyta</taxon>
        <taxon>Embryophyta</taxon>
        <taxon>Tracheophyta</taxon>
        <taxon>Spermatophyta</taxon>
        <taxon>Magnoliopsida</taxon>
        <taxon>eudicotyledons</taxon>
        <taxon>Gunneridae</taxon>
        <taxon>Pentapetalae</taxon>
        <taxon>asterids</taxon>
        <taxon>campanulids</taxon>
        <taxon>Asterales</taxon>
        <taxon>Asteraceae</taxon>
        <taxon>Asteroideae</taxon>
        <taxon>Heliantheae alliance</taxon>
        <taxon>Heliantheae</taxon>
        <taxon>Ambrosia</taxon>
    </lineage>
</organism>